<proteinExistence type="predicted"/>
<name>A0A6F8YDA7_9ACTN</name>
<dbReference type="RefSeq" id="WP_173154843.1">
    <property type="nucleotide sequence ID" value="NZ_AP022871.1"/>
</dbReference>
<organism evidence="1 2">
    <name type="scientific">Phytohabitans suffuscus</name>
    <dbReference type="NCBI Taxonomy" id="624315"/>
    <lineage>
        <taxon>Bacteria</taxon>
        <taxon>Bacillati</taxon>
        <taxon>Actinomycetota</taxon>
        <taxon>Actinomycetes</taxon>
        <taxon>Micromonosporales</taxon>
        <taxon>Micromonosporaceae</taxon>
    </lineage>
</organism>
<dbReference type="AlphaFoldDB" id="A0A6F8YDA7"/>
<accession>A0A6F8YDA7</accession>
<reference evidence="1 2" key="1">
    <citation type="submission" date="2020-03" db="EMBL/GenBank/DDBJ databases">
        <title>Whole genome shotgun sequence of Phytohabitans suffuscus NBRC 105367.</title>
        <authorList>
            <person name="Komaki H."/>
            <person name="Tamura T."/>
        </authorList>
    </citation>
    <scope>NUCLEOTIDE SEQUENCE [LARGE SCALE GENOMIC DNA]</scope>
    <source>
        <strain evidence="1 2">NBRC 105367</strain>
    </source>
</reference>
<reference evidence="1 2" key="2">
    <citation type="submission" date="2020-03" db="EMBL/GenBank/DDBJ databases">
        <authorList>
            <person name="Ichikawa N."/>
            <person name="Kimura A."/>
            <person name="Kitahashi Y."/>
            <person name="Uohara A."/>
        </authorList>
    </citation>
    <scope>NUCLEOTIDE SEQUENCE [LARGE SCALE GENOMIC DNA]</scope>
    <source>
        <strain evidence="1 2">NBRC 105367</strain>
    </source>
</reference>
<protein>
    <submittedName>
        <fullName evidence="1">Uncharacterized protein</fullName>
    </submittedName>
</protein>
<gene>
    <name evidence="1" type="ORF">Psuf_012540</name>
</gene>
<dbReference type="EMBL" id="AP022871">
    <property type="protein sequence ID" value="BCB83941.1"/>
    <property type="molecule type" value="Genomic_DNA"/>
</dbReference>
<sequence>MILAVALTAAVAAAAIVAAGTIYRLVFDGGTPGLHTIAAPLGGRTTGELTLASGAETVTVRGADLGEDLFQITTPDSDDAIPRATIQGDRTTVRLTSDRGEGATAVEIRLNSRVTWRVVLNAGARTHTVDMGAGRLAGLEVAGGATKLELTLPKPSGTVPIRLRGGLEELLMHVPQGALTRVKVTKGATNVTLDRLNRSKVAPDTTFTPKGWEEAKARYDVDAAEGIGTVRLDRR</sequence>
<evidence type="ECO:0000313" key="2">
    <source>
        <dbReference type="Proteomes" id="UP000503011"/>
    </source>
</evidence>
<keyword evidence="2" id="KW-1185">Reference proteome</keyword>
<dbReference type="KEGG" id="psuu:Psuf_012540"/>
<dbReference type="Proteomes" id="UP000503011">
    <property type="component" value="Chromosome"/>
</dbReference>
<evidence type="ECO:0000313" key="1">
    <source>
        <dbReference type="EMBL" id="BCB83941.1"/>
    </source>
</evidence>